<organism evidence="1 2">
    <name type="scientific">Ophiocordyceps australis</name>
    <dbReference type="NCBI Taxonomy" id="1399860"/>
    <lineage>
        <taxon>Eukaryota</taxon>
        <taxon>Fungi</taxon>
        <taxon>Dikarya</taxon>
        <taxon>Ascomycota</taxon>
        <taxon>Pezizomycotina</taxon>
        <taxon>Sordariomycetes</taxon>
        <taxon>Hypocreomycetidae</taxon>
        <taxon>Hypocreales</taxon>
        <taxon>Ophiocordycipitaceae</taxon>
        <taxon>Ophiocordyceps</taxon>
    </lineage>
</organism>
<dbReference type="SUPFAM" id="SSF53474">
    <property type="entry name" value="alpha/beta-Hydrolases"/>
    <property type="match status" value="1"/>
</dbReference>
<proteinExistence type="predicted"/>
<accession>A0A2C5XSL7</accession>
<evidence type="ECO:0000313" key="2">
    <source>
        <dbReference type="Proteomes" id="UP000226192"/>
    </source>
</evidence>
<name>A0A2C5XSL7_9HYPO</name>
<dbReference type="STRING" id="1399860.A0A2C5XSL7"/>
<reference evidence="1 2" key="1">
    <citation type="submission" date="2017-06" db="EMBL/GenBank/DDBJ databases">
        <title>Ant-infecting Ophiocordyceps genomes reveal a high diversity of potential behavioral manipulation genes and a possible major role for enterotoxins.</title>
        <authorList>
            <person name="De Bekker C."/>
            <person name="Evans H.C."/>
            <person name="Brachmann A."/>
            <person name="Hughes D.P."/>
        </authorList>
    </citation>
    <scope>NUCLEOTIDE SEQUENCE [LARGE SCALE GENOMIC DNA]</scope>
    <source>
        <strain evidence="1 2">Map64</strain>
    </source>
</reference>
<dbReference type="AlphaFoldDB" id="A0A2C5XSL7"/>
<sequence>MAGLGTAAFAQLTTHHLTHVFNPAVPDDPAVRYFSFGAALEPSRPPPLLSPLRLPYRVVSAAEGPNDGLVSVSSSQWGEYQGTLLGVSHLDLINWNNRLRSSLRGLVGIKPSFNAVAFYLAITDMLAKEGL</sequence>
<keyword evidence="2" id="KW-1185">Reference proteome</keyword>
<dbReference type="Proteomes" id="UP000226192">
    <property type="component" value="Unassembled WGS sequence"/>
</dbReference>
<evidence type="ECO:0000313" key="1">
    <source>
        <dbReference type="EMBL" id="PHH58446.1"/>
    </source>
</evidence>
<dbReference type="OrthoDB" id="5413057at2759"/>
<gene>
    <name evidence="1" type="ORF">CDD81_5851</name>
</gene>
<protein>
    <submittedName>
        <fullName evidence="1">Uncharacterized protein</fullName>
    </submittedName>
</protein>
<dbReference type="InterPro" id="IPR029058">
    <property type="entry name" value="AB_hydrolase_fold"/>
</dbReference>
<comment type="caution">
    <text evidence="1">The sequence shown here is derived from an EMBL/GenBank/DDBJ whole genome shotgun (WGS) entry which is preliminary data.</text>
</comment>
<dbReference type="EMBL" id="NJET01000492">
    <property type="protein sequence ID" value="PHH58446.1"/>
    <property type="molecule type" value="Genomic_DNA"/>
</dbReference>
<dbReference type="Gene3D" id="3.40.50.1820">
    <property type="entry name" value="alpha/beta hydrolase"/>
    <property type="match status" value="1"/>
</dbReference>